<dbReference type="RefSeq" id="WP_005260132.1">
    <property type="nucleotide sequence ID" value="NZ_BMDR01000003.1"/>
</dbReference>
<dbReference type="EMBL" id="APRW01000016">
    <property type="protein sequence ID" value="ENX19401.1"/>
    <property type="molecule type" value="Genomic_DNA"/>
</dbReference>
<keyword evidence="2" id="KW-1185">Reference proteome</keyword>
<dbReference type="AlphaFoldDB" id="N9PNX6"/>
<comment type="caution">
    <text evidence="1">The sequence shown here is derived from an EMBL/GenBank/DDBJ whole genome shotgun (WGS) entry which is preliminary data.</text>
</comment>
<sequence>MPKKIKDNQSIKTLVDLLKVGQVSFKVLDKLPAIYKLNPRIKSLKENFLEIQDMSSILDLPDQFNELFATNGWICQNDLNQNILEEAVKLGLENKIDEAKKILIDSIDEIFIDRILIKCQSREHFKLRVDLLTLLKTDYLEERYHACIPLLLALIDGLANDISKHIGFFTEKAEFELFDSITAHSSGLPFLKMIMNSSRRTTCSEKITIPYRNGILHGRDLNFANKEVASKCWWVLAALIDWADEKSIKKQKKEEPFLEILQRYSETIKLHQRIDSWQKRPIQSLSFWQKQTIETLENNSPEYRLLEFLQLWKNKQWGKITPILFHTLGLHHGKETKKIVNDYSTIQVLDFYIMDSKDQNPSSTIIKTYLHYIKNGTNFNKEVLISLNYATQATGLPELRNEPNGKWFILQNALSDILF</sequence>
<proteinExistence type="predicted"/>
<dbReference type="GeneID" id="303683420"/>
<evidence type="ECO:0000313" key="2">
    <source>
        <dbReference type="Proteomes" id="UP000013173"/>
    </source>
</evidence>
<protein>
    <submittedName>
        <fullName evidence="1">Uncharacterized protein</fullName>
    </submittedName>
</protein>
<dbReference type="HOGENOM" id="CLU_051477_0_0_6"/>
<name>N9PNX6_9GAMM</name>
<accession>N9PNX6</accession>
<gene>
    <name evidence="1" type="ORF">F892_03569</name>
</gene>
<evidence type="ECO:0000313" key="1">
    <source>
        <dbReference type="EMBL" id="ENX19401.1"/>
    </source>
</evidence>
<dbReference type="OrthoDB" id="5107704at2"/>
<organism evidence="1 2">
    <name type="scientific">Acinetobacter vivianii</name>
    <dbReference type="NCBI Taxonomy" id="1776742"/>
    <lineage>
        <taxon>Bacteria</taxon>
        <taxon>Pseudomonadati</taxon>
        <taxon>Pseudomonadota</taxon>
        <taxon>Gammaproteobacteria</taxon>
        <taxon>Moraxellales</taxon>
        <taxon>Moraxellaceae</taxon>
        <taxon>Acinetobacter</taxon>
    </lineage>
</organism>
<dbReference type="Proteomes" id="UP000013173">
    <property type="component" value="Unassembled WGS sequence"/>
</dbReference>
<dbReference type="PATRIC" id="fig|1217706.3.peg.3466"/>
<reference evidence="1 2" key="1">
    <citation type="submission" date="2013-02" db="EMBL/GenBank/DDBJ databases">
        <title>The Genome Sequence of Acinetobacter sp. NIPH 2168.</title>
        <authorList>
            <consortium name="The Broad Institute Genome Sequencing Platform"/>
            <consortium name="The Broad Institute Genome Sequencing Center for Infectious Disease"/>
            <person name="Cerqueira G."/>
            <person name="Feldgarden M."/>
            <person name="Courvalin P."/>
            <person name="Perichon B."/>
            <person name="Grillot-Courvalin C."/>
            <person name="Clermont D."/>
            <person name="Rocha E."/>
            <person name="Yoon E.-J."/>
            <person name="Nemec A."/>
            <person name="Walker B."/>
            <person name="Young S.K."/>
            <person name="Zeng Q."/>
            <person name="Gargeya S."/>
            <person name="Fitzgerald M."/>
            <person name="Haas B."/>
            <person name="Abouelleil A."/>
            <person name="Alvarado L."/>
            <person name="Arachchi H.M."/>
            <person name="Berlin A.M."/>
            <person name="Chapman S.B."/>
            <person name="Dewar J."/>
            <person name="Goldberg J."/>
            <person name="Griggs A."/>
            <person name="Gujja S."/>
            <person name="Hansen M."/>
            <person name="Howarth C."/>
            <person name="Imamovic A."/>
            <person name="Larimer J."/>
            <person name="McCowan C."/>
            <person name="Murphy C."/>
            <person name="Neiman D."/>
            <person name="Pearson M."/>
            <person name="Priest M."/>
            <person name="Roberts A."/>
            <person name="Saif S."/>
            <person name="Shea T."/>
            <person name="Sisk P."/>
            <person name="Sykes S."/>
            <person name="Wortman J."/>
            <person name="Nusbaum C."/>
            <person name="Birren B."/>
        </authorList>
    </citation>
    <scope>NUCLEOTIDE SEQUENCE [LARGE SCALE GENOMIC DNA]</scope>
    <source>
        <strain evidence="1 2">NIPH 2168</strain>
    </source>
</reference>